<keyword evidence="1" id="KW-0732">Signal</keyword>
<sequence>MSVSRAVKVRSAMNVVSTMAIGVGVSLCLASAGAMAQEPGASQPHHPKETRVLEEGAPEIAKQCLALALDSGENREIEGKAIYDTNAWDYTADELDSGDTFELLVDLLGPGNTKYNLTCQVDAGGKVTFDSVETSSTVKSNPGGA</sequence>
<evidence type="ECO:0008006" key="3">
    <source>
        <dbReference type="Google" id="ProtNLM"/>
    </source>
</evidence>
<organism evidence="2">
    <name type="scientific">Salinicola endophyticus</name>
    <dbReference type="NCBI Taxonomy" id="1949083"/>
    <lineage>
        <taxon>Bacteria</taxon>
        <taxon>Pseudomonadati</taxon>
        <taxon>Pseudomonadota</taxon>
        <taxon>Gammaproteobacteria</taxon>
        <taxon>Oceanospirillales</taxon>
        <taxon>Halomonadaceae</taxon>
        <taxon>Salinicola</taxon>
    </lineage>
</organism>
<protein>
    <recommendedName>
        <fullName evidence="3">Secreted protein</fullName>
    </recommendedName>
</protein>
<proteinExistence type="predicted"/>
<gene>
    <name evidence="2" type="ORF">ABV408_16780</name>
</gene>
<reference evidence="2" key="1">
    <citation type="submission" date="2024-06" db="EMBL/GenBank/DDBJ databases">
        <title>Complete genome of Salinicola endophyticus HNIBRBA4755.</title>
        <authorList>
            <person name="Shin S.Y."/>
            <person name="Kang H."/>
            <person name="Song J."/>
        </authorList>
    </citation>
    <scope>NUCLEOTIDE SEQUENCE</scope>
    <source>
        <strain evidence="2">HNIBRBA4755</strain>
    </source>
</reference>
<dbReference type="EMBL" id="CP159578">
    <property type="protein sequence ID" value="XCJ79080.1"/>
    <property type="molecule type" value="Genomic_DNA"/>
</dbReference>
<feature type="chain" id="PRO_5044494624" description="Secreted protein" evidence="1">
    <location>
        <begin position="37"/>
        <end position="145"/>
    </location>
</feature>
<feature type="signal peptide" evidence="1">
    <location>
        <begin position="1"/>
        <end position="36"/>
    </location>
</feature>
<evidence type="ECO:0000256" key="1">
    <source>
        <dbReference type="SAM" id="SignalP"/>
    </source>
</evidence>
<dbReference type="AlphaFoldDB" id="A0AB74UBJ4"/>
<name>A0AB74UBJ4_9GAMM</name>
<evidence type="ECO:0000313" key="2">
    <source>
        <dbReference type="EMBL" id="XCJ79080.1"/>
    </source>
</evidence>
<dbReference type="RefSeq" id="WP_353980035.1">
    <property type="nucleotide sequence ID" value="NZ_CP159578.1"/>
</dbReference>
<accession>A0AB74UBJ4</accession>